<protein>
    <submittedName>
        <fullName evidence="1">Uncharacterized protein</fullName>
    </submittedName>
</protein>
<organism evidence="1">
    <name type="scientific">Arundo donax</name>
    <name type="common">Giant reed</name>
    <name type="synonym">Donax arundinaceus</name>
    <dbReference type="NCBI Taxonomy" id="35708"/>
    <lineage>
        <taxon>Eukaryota</taxon>
        <taxon>Viridiplantae</taxon>
        <taxon>Streptophyta</taxon>
        <taxon>Embryophyta</taxon>
        <taxon>Tracheophyta</taxon>
        <taxon>Spermatophyta</taxon>
        <taxon>Magnoliopsida</taxon>
        <taxon>Liliopsida</taxon>
        <taxon>Poales</taxon>
        <taxon>Poaceae</taxon>
        <taxon>PACMAD clade</taxon>
        <taxon>Arundinoideae</taxon>
        <taxon>Arundineae</taxon>
        <taxon>Arundo</taxon>
    </lineage>
</organism>
<dbReference type="AlphaFoldDB" id="A0A0A9DGN8"/>
<name>A0A0A9DGN8_ARUDO</name>
<sequence>MCRIRKVQLFMRKNRQRGGEEACIARTTTCIQKRRHRNPPRVVISSRLPHLVGRWYCKTWWTERIWRSLHHCIRLEIPFMRCLDERSCVQLIRCFDNNKLGSFSRNHGCNP</sequence>
<proteinExistence type="predicted"/>
<dbReference type="EMBL" id="GBRH01210166">
    <property type="protein sequence ID" value="JAD87729.1"/>
    <property type="molecule type" value="Transcribed_RNA"/>
</dbReference>
<reference evidence="1" key="1">
    <citation type="submission" date="2014-09" db="EMBL/GenBank/DDBJ databases">
        <authorList>
            <person name="Magalhaes I.L.F."/>
            <person name="Oliveira U."/>
            <person name="Santos F.R."/>
            <person name="Vidigal T.H.D.A."/>
            <person name="Brescovit A.D."/>
            <person name="Santos A.J."/>
        </authorList>
    </citation>
    <scope>NUCLEOTIDE SEQUENCE</scope>
    <source>
        <tissue evidence="1">Shoot tissue taken approximately 20 cm above the soil surface</tissue>
    </source>
</reference>
<reference evidence="1" key="2">
    <citation type="journal article" date="2015" name="Data Brief">
        <title>Shoot transcriptome of the giant reed, Arundo donax.</title>
        <authorList>
            <person name="Barrero R.A."/>
            <person name="Guerrero F.D."/>
            <person name="Moolhuijzen P."/>
            <person name="Goolsby J.A."/>
            <person name="Tidwell J."/>
            <person name="Bellgard S.E."/>
            <person name="Bellgard M.I."/>
        </authorList>
    </citation>
    <scope>NUCLEOTIDE SEQUENCE</scope>
    <source>
        <tissue evidence="1">Shoot tissue taken approximately 20 cm above the soil surface</tissue>
    </source>
</reference>
<evidence type="ECO:0000313" key="1">
    <source>
        <dbReference type="EMBL" id="JAD87729.1"/>
    </source>
</evidence>
<accession>A0A0A9DGN8</accession>